<feature type="region of interest" description="Disordered" evidence="2">
    <location>
        <begin position="934"/>
        <end position="971"/>
    </location>
</feature>
<keyword evidence="4" id="KW-1185">Reference proteome</keyword>
<feature type="coiled-coil region" evidence="1">
    <location>
        <begin position="494"/>
        <end position="535"/>
    </location>
</feature>
<comment type="caution">
    <text evidence="3">The sequence shown here is derived from an EMBL/GenBank/DDBJ whole genome shotgun (WGS) entry which is preliminary data.</text>
</comment>
<feature type="coiled-coil region" evidence="1">
    <location>
        <begin position="1455"/>
        <end position="1746"/>
    </location>
</feature>
<sequence length="1885" mass="220363">MSSDSIGLNLKNSERYLKSLSNPETSASRLKVRDLQAELQRRDIELQLTQEELKKSAETMKQYQNKVAELSSKLISRDDDFYALSEKIEKLREQHNDNLQNIKDQLTNYNIDISLIKGVNSNESEYSPQNANLRLTSGSLLVSPIIQSPAEFADWKSQEFQKEVDVLKEKLVIVTRERDNYRAWKENHIKETQELENYVLGLKSKLRRVGRALKSFTAKGTQLQALLNTSDPAVKKSINAFYEEKLELESAISEIAGQSERSNRRRSPEKLMHKLSKKKQEVEQLSHYYTETVESLTIKIETLEDMVRNLNQEKEALAAENKDCRNIFTIQQRQLDEVKKEHITALENMMNEYKLILDTNRSLSEENDNLIVQRDQINEKYQKEAKFSKRLSNEIEELQSKIIAINGANNVLQSQIEMYRKSLEESLEKGGNNVTRQFEIKDNDISSQLKDFEIKELQRTIEELKSQKPKDPVLSLIQVESVFIEQSDISQEIIKELNRQLTEKERILNDYILEIKLAENKIQDLEKLLLEKDQTISFSNETIIKLKQDQITNMQNQVEEKLYRIGGLQRKKTPVTNEFDEENLGLTQKINCLDQERRDMEKEKNAVEKDRIKAVEETEIWKGKAISLETENKDLKRQIVELMRGIQQYEIIIQNLENEKKSVNLQPKSKIEKIQAAEKEAGIPYKIEEFNDLNIQIEKLKIELNHKNDQLVKEQNNKNKAIQVLKERYEQIINDLNKELDEKADACEKLQEEKLKLEKVLKEKETLKAQNEKKIKSLENELEEKQSLFSFAEKEIENLKKEKDYIAKELQEEKQENKRLEDRMAVIESIGKEKEIFEDKSTEISIVKREKELLSRKLQQSEEKIKKMADEILGYEDLSKVLAEKVEKLEDDKEDATKLTSKLKKEISDSKEGVKKIFKEKKELENVFEEYSERVKGLGQSNEEAQKRIKDLENKSKKSEKEKSDLAKQNQELETRIQNYEKLIKQFDDFQKQNQEQAARLQNYEKRSKQLDDLQRQNQELEAKLQSAERLNKQTGDIQRQNQDLEAKLKIFERIKKQLEDTQKQNQDLEARLKNSERNGKIQDELLNQIQQLSIELQNSERRNKQQEELLKPSQELEIQLQNYENQNKHLSDEVFELKERLGILEFEKNELMIENDVESENPAPLQEDSSKVLSIKVAKQKEKIKNLKVLAVGEYTVTQIQNQILSVQSHFENQLKLILLKSEKLLSAPNKLLAKFLKFQTAWSIRNSNVSSFLQLKEKSIGLESENNSLKLQINALKDQIESIKSQLENCRKTEAPSQELLQKLMKFEKEKSDLNLVINNFSAEEYPQKIARLEKENSDLKSVIKNLSSEDFPQRIAKLEKEKSELGSIVNKFSNEEYPQRISKLEKEKSELASTLNKISAEEYPQKIAKLEKEKSDLNLMLSKVEELPQKISKLEKEKADLGFIIAKISADHEKLLSEKDDLNKVKSSLETEKAKLLETRDKLIMQCNKHQDEIDDLKSQIASVASLQKKCEELMIENIRLTDEAHKSNQRHEEEAEKLKLQFDEISTKYESRERLMKSSMDNKMNQVSSLIEENAKLKNKINNLTSENQEASLKEELEKIKALNAELYNKIQEEEEKNNEKIIKIEQEYTESIKQMFEDIKKFKKEINRLEFEKSQLETIVDSITKELEISSLELQKLREEHTEYKEKAELEIAALKESRSEDNLEIQKQDEFLHEELTANIDNLTKENGIIRRENKRLKSLVDKIEPQIAESDPSKLADSIKQVFSEFKSRMLMCSPRHSKSDILENYIGSPKIHKESIVEIPEESSSFAFGEESLFGASSFDSIIKMKTEAPLTQDYKNIIQMYEEDLLEKERIIKEQEEKIKILEKEKGKEELAVSEQ</sequence>
<organism evidence="3 4">
    <name type="scientific">Blepharisma stoltei</name>
    <dbReference type="NCBI Taxonomy" id="1481888"/>
    <lineage>
        <taxon>Eukaryota</taxon>
        <taxon>Sar</taxon>
        <taxon>Alveolata</taxon>
        <taxon>Ciliophora</taxon>
        <taxon>Postciliodesmatophora</taxon>
        <taxon>Heterotrichea</taxon>
        <taxon>Heterotrichida</taxon>
        <taxon>Blepharismidae</taxon>
        <taxon>Blepharisma</taxon>
    </lineage>
</organism>
<name>A0AAU9JW37_9CILI</name>
<feature type="coiled-coil region" evidence="1">
    <location>
        <begin position="583"/>
        <end position="666"/>
    </location>
</feature>
<keyword evidence="1" id="KW-0175">Coiled coil</keyword>
<gene>
    <name evidence="3" type="ORF">BSTOLATCC_MIC50070</name>
</gene>
<feature type="coiled-coil region" evidence="1">
    <location>
        <begin position="1847"/>
        <end position="1881"/>
    </location>
</feature>
<reference evidence="3" key="1">
    <citation type="submission" date="2021-09" db="EMBL/GenBank/DDBJ databases">
        <authorList>
            <consortium name="AG Swart"/>
            <person name="Singh M."/>
            <person name="Singh A."/>
            <person name="Seah K."/>
            <person name="Emmerich C."/>
        </authorList>
    </citation>
    <scope>NUCLEOTIDE SEQUENCE</scope>
    <source>
        <strain evidence="3">ATCC30299</strain>
    </source>
</reference>
<dbReference type="PANTHER" id="PTHR23159:SF31">
    <property type="entry name" value="CENTROSOME-ASSOCIATED PROTEIN CEP250 ISOFORM X1"/>
    <property type="match status" value="1"/>
</dbReference>
<evidence type="ECO:0000313" key="3">
    <source>
        <dbReference type="EMBL" id="CAG9329954.1"/>
    </source>
</evidence>
<feature type="coiled-coil region" evidence="1">
    <location>
        <begin position="1261"/>
        <end position="1295"/>
    </location>
</feature>
<feature type="coiled-coil region" evidence="1">
    <location>
        <begin position="1332"/>
        <end position="1430"/>
    </location>
</feature>
<dbReference type="PANTHER" id="PTHR23159">
    <property type="entry name" value="CENTROSOMAL PROTEIN 2"/>
    <property type="match status" value="1"/>
</dbReference>
<evidence type="ECO:0000313" key="4">
    <source>
        <dbReference type="Proteomes" id="UP001162131"/>
    </source>
</evidence>
<accession>A0AAU9JW37</accession>
<feature type="coiled-coil region" evidence="1">
    <location>
        <begin position="32"/>
        <end position="112"/>
    </location>
</feature>
<proteinExistence type="predicted"/>
<evidence type="ECO:0000256" key="2">
    <source>
        <dbReference type="SAM" id="MobiDB-lite"/>
    </source>
</evidence>
<feature type="compositionally biased region" description="Basic and acidic residues" evidence="2">
    <location>
        <begin position="944"/>
        <end position="971"/>
    </location>
</feature>
<feature type="coiled-coil region" evidence="1">
    <location>
        <begin position="293"/>
        <end position="467"/>
    </location>
</feature>
<dbReference type="Proteomes" id="UP001162131">
    <property type="component" value="Unassembled WGS sequence"/>
</dbReference>
<dbReference type="EMBL" id="CAJZBQ010000050">
    <property type="protein sequence ID" value="CAG9329954.1"/>
    <property type="molecule type" value="Genomic_DNA"/>
</dbReference>
<evidence type="ECO:0000256" key="1">
    <source>
        <dbReference type="SAM" id="Coils"/>
    </source>
</evidence>
<dbReference type="Gene3D" id="1.20.5.340">
    <property type="match status" value="1"/>
</dbReference>
<protein>
    <submittedName>
        <fullName evidence="3">Uncharacterized protein</fullName>
    </submittedName>
</protein>